<accession>A0AAY4A3D3</accession>
<dbReference type="Pfam" id="PF00153">
    <property type="entry name" value="Mito_carr"/>
    <property type="match status" value="3"/>
</dbReference>
<reference evidence="12" key="2">
    <citation type="submission" date="2025-08" db="UniProtKB">
        <authorList>
            <consortium name="Ensembl"/>
        </authorList>
    </citation>
    <scope>IDENTIFICATION</scope>
</reference>
<feature type="compositionally biased region" description="Basic residues" evidence="11">
    <location>
        <begin position="31"/>
        <end position="41"/>
    </location>
</feature>
<dbReference type="GO" id="GO:0000064">
    <property type="term" value="F:L-ornithine transmembrane transporter activity"/>
    <property type="evidence" value="ECO:0007669"/>
    <property type="project" value="TreeGrafter"/>
</dbReference>
<evidence type="ECO:0000313" key="13">
    <source>
        <dbReference type="Proteomes" id="UP000694580"/>
    </source>
</evidence>
<comment type="subcellular location">
    <subcellularLocation>
        <location evidence="1">Mitochondrion membrane</location>
        <topology evidence="1">Multi-pass membrane protein</topology>
    </subcellularLocation>
</comment>
<dbReference type="GO" id="GO:0031966">
    <property type="term" value="C:mitochondrial membrane"/>
    <property type="evidence" value="ECO:0007669"/>
    <property type="project" value="UniProtKB-SubCell"/>
</dbReference>
<feature type="repeat" description="Solcar" evidence="9">
    <location>
        <begin position="171"/>
        <end position="265"/>
    </location>
</feature>
<feature type="repeat" description="Solcar" evidence="9">
    <location>
        <begin position="74"/>
        <end position="158"/>
    </location>
</feature>
<dbReference type="GO" id="GO:1990575">
    <property type="term" value="P:mitochondrial L-ornithine transmembrane transport"/>
    <property type="evidence" value="ECO:0007669"/>
    <property type="project" value="TreeGrafter"/>
</dbReference>
<evidence type="ECO:0000256" key="10">
    <source>
        <dbReference type="RuleBase" id="RU000488"/>
    </source>
</evidence>
<keyword evidence="5" id="KW-0677">Repeat</keyword>
<evidence type="ECO:0008006" key="14">
    <source>
        <dbReference type="Google" id="ProtNLM"/>
    </source>
</evidence>
<dbReference type="Gene3D" id="1.50.40.10">
    <property type="entry name" value="Mitochondrial carrier domain"/>
    <property type="match status" value="2"/>
</dbReference>
<dbReference type="FunFam" id="1.50.40.10:FF:000225">
    <property type="entry name" value="Mitochondrial ornithine transporter 1"/>
    <property type="match status" value="1"/>
</dbReference>
<name>A0AAY4A3D3_9TELE</name>
<evidence type="ECO:0000256" key="8">
    <source>
        <dbReference type="ARBA" id="ARBA00023136"/>
    </source>
</evidence>
<evidence type="ECO:0000256" key="4">
    <source>
        <dbReference type="ARBA" id="ARBA00022692"/>
    </source>
</evidence>
<evidence type="ECO:0000256" key="3">
    <source>
        <dbReference type="ARBA" id="ARBA00022448"/>
    </source>
</evidence>
<evidence type="ECO:0000256" key="9">
    <source>
        <dbReference type="PROSITE-ProRule" id="PRU00282"/>
    </source>
</evidence>
<evidence type="ECO:0000256" key="1">
    <source>
        <dbReference type="ARBA" id="ARBA00004225"/>
    </source>
</evidence>
<proteinExistence type="inferred from homology"/>
<dbReference type="SUPFAM" id="SSF103506">
    <property type="entry name" value="Mitochondrial carrier"/>
    <property type="match status" value="1"/>
</dbReference>
<dbReference type="InterPro" id="IPR050567">
    <property type="entry name" value="Mitochondrial_Carrier"/>
</dbReference>
<feature type="region of interest" description="Disordered" evidence="11">
    <location>
        <begin position="1"/>
        <end position="62"/>
    </location>
</feature>
<sequence length="370" mass="39755">MHLFAPSVPDASATHVQSVRGKSFHSASSNVKRKTRKRKERKSPSGFYPVPRQRGGPADLGEATAERSALGSLASALIDLTAGAAGGVACVVSGQPFDTVKVKLQTFPHLYRGFLDCSLKTYRQDGLWGLYQGTTPALLANATENAVLFACYGSCQQIICSIFALDGVSKLSDLQNAAAGSLASVFSSMVLCPTELVKCRMQALHEMRALGKTSLACRVSTWSVVKSIVQQDGLAGLFQGMTSTWLREVPGYFFFFGGYEICRTLLTPAGQSKDEMDATRLLVSGGFGGAFFWLAVYPIDSVKSRIQVLSMSGKQAGFFITLVNIVRREGVPALYCGLTPTVLRAFPSNGALFLAYELTKQVLTGQTSTH</sequence>
<dbReference type="Ensembl" id="ENSDCDT00010003413.1">
    <property type="protein sequence ID" value="ENSDCDP00010003289.1"/>
    <property type="gene ID" value="ENSDCDG00010001509.1"/>
</dbReference>
<evidence type="ECO:0000256" key="7">
    <source>
        <dbReference type="ARBA" id="ARBA00023128"/>
    </source>
</evidence>
<dbReference type="PANTHER" id="PTHR45624:SF11">
    <property type="entry name" value="MITOCHONDRIAL ORNITHINE TRANSPORTER 1-LIKE"/>
    <property type="match status" value="1"/>
</dbReference>
<reference evidence="12 13" key="1">
    <citation type="submission" date="2020-06" db="EMBL/GenBank/DDBJ databases">
        <authorList>
            <consortium name="Wellcome Sanger Institute Data Sharing"/>
        </authorList>
    </citation>
    <scope>NUCLEOTIDE SEQUENCE [LARGE SCALE GENOMIC DNA]</scope>
</reference>
<protein>
    <recommendedName>
        <fullName evidence="14">Mitochondrial ornithine transporter 1</fullName>
    </recommendedName>
</protein>
<gene>
    <name evidence="12" type="primary">LOC114792790</name>
</gene>
<dbReference type="PROSITE" id="PS50920">
    <property type="entry name" value="SOLCAR"/>
    <property type="match status" value="3"/>
</dbReference>
<evidence type="ECO:0000256" key="5">
    <source>
        <dbReference type="ARBA" id="ARBA00022737"/>
    </source>
</evidence>
<dbReference type="InterPro" id="IPR018108">
    <property type="entry name" value="MCP_transmembrane"/>
</dbReference>
<evidence type="ECO:0000256" key="2">
    <source>
        <dbReference type="ARBA" id="ARBA00006375"/>
    </source>
</evidence>
<reference evidence="12" key="3">
    <citation type="submission" date="2025-09" db="UniProtKB">
        <authorList>
            <consortium name="Ensembl"/>
        </authorList>
    </citation>
    <scope>IDENTIFICATION</scope>
</reference>
<comment type="similarity">
    <text evidence="2 10">Belongs to the mitochondrial carrier (TC 2.A.29) family.</text>
</comment>
<dbReference type="InterPro" id="IPR023395">
    <property type="entry name" value="MCP_dom_sf"/>
</dbReference>
<organism evidence="12 13">
    <name type="scientific">Denticeps clupeoides</name>
    <name type="common">denticle herring</name>
    <dbReference type="NCBI Taxonomy" id="299321"/>
    <lineage>
        <taxon>Eukaryota</taxon>
        <taxon>Metazoa</taxon>
        <taxon>Chordata</taxon>
        <taxon>Craniata</taxon>
        <taxon>Vertebrata</taxon>
        <taxon>Euteleostomi</taxon>
        <taxon>Actinopterygii</taxon>
        <taxon>Neopterygii</taxon>
        <taxon>Teleostei</taxon>
        <taxon>Clupei</taxon>
        <taxon>Clupeiformes</taxon>
        <taxon>Denticipitoidei</taxon>
        <taxon>Denticipitidae</taxon>
        <taxon>Denticeps</taxon>
    </lineage>
</organism>
<evidence type="ECO:0000256" key="6">
    <source>
        <dbReference type="ARBA" id="ARBA00022989"/>
    </source>
</evidence>
<evidence type="ECO:0000256" key="11">
    <source>
        <dbReference type="SAM" id="MobiDB-lite"/>
    </source>
</evidence>
<keyword evidence="3 10" id="KW-0813">Transport</keyword>
<dbReference type="GeneTree" id="ENSGT00940000167446"/>
<keyword evidence="4 9" id="KW-0812">Transmembrane</keyword>
<keyword evidence="7" id="KW-0496">Mitochondrion</keyword>
<dbReference type="PANTHER" id="PTHR45624">
    <property type="entry name" value="MITOCHONDRIAL BASIC AMINO ACIDS TRANSPORTER-RELATED"/>
    <property type="match status" value="1"/>
</dbReference>
<keyword evidence="6" id="KW-1133">Transmembrane helix</keyword>
<keyword evidence="8 9" id="KW-0472">Membrane</keyword>
<dbReference type="FunFam" id="1.50.40.10:FF:000059">
    <property type="entry name" value="Mitochondrial ornithine transporter 2"/>
    <property type="match status" value="1"/>
</dbReference>
<dbReference type="Proteomes" id="UP000694580">
    <property type="component" value="Chromosome 6"/>
</dbReference>
<keyword evidence="13" id="KW-1185">Reference proteome</keyword>
<dbReference type="AlphaFoldDB" id="A0AAY4A3D3"/>
<evidence type="ECO:0000313" key="12">
    <source>
        <dbReference type="Ensembl" id="ENSDCDP00010003289.1"/>
    </source>
</evidence>
<feature type="repeat" description="Solcar" evidence="9">
    <location>
        <begin position="276"/>
        <end position="362"/>
    </location>
</feature>